<comment type="catalytic activity">
    <reaction evidence="3 4">
        <text>[thioredoxin]-disulfide + L-methionine + H2O = L-methionine (S)-S-oxide + [thioredoxin]-dithiol</text>
        <dbReference type="Rhea" id="RHEA:19993"/>
        <dbReference type="Rhea" id="RHEA-COMP:10698"/>
        <dbReference type="Rhea" id="RHEA-COMP:10700"/>
        <dbReference type="ChEBI" id="CHEBI:15377"/>
        <dbReference type="ChEBI" id="CHEBI:29950"/>
        <dbReference type="ChEBI" id="CHEBI:50058"/>
        <dbReference type="ChEBI" id="CHEBI:57844"/>
        <dbReference type="ChEBI" id="CHEBI:58772"/>
        <dbReference type="EC" id="1.8.4.11"/>
    </reaction>
</comment>
<evidence type="ECO:0000256" key="1">
    <source>
        <dbReference type="ARBA" id="ARBA00023002"/>
    </source>
</evidence>
<sequence length="182" mass="20603">MSNTTPFQKATLGGGCFWCIESAFNQLKGIESAQSGYTGGTTENPTYKQVCNGDTGHAEVVQLTFDPEVISYRQILEIFFTLHDPTQVNRQGNDIGTQYRTSIFYHDDEQQKVALELIDELENDAVFDDAIVTEVAPLDTFYSAEDYHDDYFNRNPENPYCQAVISPKLAKFRKTFAELLRS</sequence>
<protein>
    <recommendedName>
        <fullName evidence="4">Peptide methionine sulfoxide reductase MsrA</fullName>
        <shortName evidence="4">Protein-methionine-S-oxide reductase</shortName>
        <ecNumber evidence="4">1.8.4.11</ecNumber>
    </recommendedName>
    <alternativeName>
        <fullName evidence="4">Peptide-methionine (S)-S-oxide reductase</fullName>
        <shortName evidence="4">Peptide Met(O) reductase</shortName>
    </alternativeName>
</protein>
<dbReference type="InterPro" id="IPR002569">
    <property type="entry name" value="Met_Sox_Rdtase_MsrA_dom"/>
</dbReference>
<evidence type="ECO:0000256" key="2">
    <source>
        <dbReference type="ARBA" id="ARBA00047806"/>
    </source>
</evidence>
<comment type="catalytic activity">
    <reaction evidence="2 4">
        <text>L-methionyl-[protein] + [thioredoxin]-disulfide + H2O = L-methionyl-(S)-S-oxide-[protein] + [thioredoxin]-dithiol</text>
        <dbReference type="Rhea" id="RHEA:14217"/>
        <dbReference type="Rhea" id="RHEA-COMP:10698"/>
        <dbReference type="Rhea" id="RHEA-COMP:10700"/>
        <dbReference type="Rhea" id="RHEA-COMP:12313"/>
        <dbReference type="Rhea" id="RHEA-COMP:12315"/>
        <dbReference type="ChEBI" id="CHEBI:15377"/>
        <dbReference type="ChEBI" id="CHEBI:16044"/>
        <dbReference type="ChEBI" id="CHEBI:29950"/>
        <dbReference type="ChEBI" id="CHEBI:44120"/>
        <dbReference type="ChEBI" id="CHEBI:50058"/>
        <dbReference type="EC" id="1.8.4.11"/>
    </reaction>
</comment>
<comment type="caution">
    <text evidence="6">The sequence shown here is derived from an EMBL/GenBank/DDBJ whole genome shotgun (WGS) entry which is preliminary data.</text>
</comment>
<dbReference type="PANTHER" id="PTHR43774:SF1">
    <property type="entry name" value="PEPTIDE METHIONINE SULFOXIDE REDUCTASE MSRA 2"/>
    <property type="match status" value="1"/>
</dbReference>
<evidence type="ECO:0000313" key="7">
    <source>
        <dbReference type="Proteomes" id="UP000287330"/>
    </source>
</evidence>
<dbReference type="InterPro" id="IPR036509">
    <property type="entry name" value="Met_Sox_Rdtase_MsrA_sf"/>
</dbReference>
<dbReference type="HAMAP" id="MF_01401">
    <property type="entry name" value="MsrA"/>
    <property type="match status" value="1"/>
</dbReference>
<organism evidence="6 7">
    <name type="scientific">Idiomarina fontislapidosi</name>
    <dbReference type="NCBI Taxonomy" id="263723"/>
    <lineage>
        <taxon>Bacteria</taxon>
        <taxon>Pseudomonadati</taxon>
        <taxon>Pseudomonadota</taxon>
        <taxon>Gammaproteobacteria</taxon>
        <taxon>Alteromonadales</taxon>
        <taxon>Idiomarinaceae</taxon>
        <taxon>Idiomarina</taxon>
    </lineage>
</organism>
<dbReference type="EC" id="1.8.4.11" evidence="4"/>
<feature type="domain" description="Peptide methionine sulphoxide reductase MsrA" evidence="5">
    <location>
        <begin position="9"/>
        <end position="162"/>
    </location>
</feature>
<evidence type="ECO:0000259" key="5">
    <source>
        <dbReference type="Pfam" id="PF01625"/>
    </source>
</evidence>
<dbReference type="GO" id="GO:0033744">
    <property type="term" value="F:L-methionine:thioredoxin-disulfide S-oxidoreductase activity"/>
    <property type="evidence" value="ECO:0007669"/>
    <property type="project" value="RHEA"/>
</dbReference>
<dbReference type="OrthoDB" id="4174719at2"/>
<gene>
    <name evidence="4 6" type="primary">msrA</name>
    <name evidence="6" type="ORF">CWE25_06560</name>
</gene>
<accession>A0A432Y249</accession>
<comment type="similarity">
    <text evidence="4">Belongs to the MsrA Met sulfoxide reductase family.</text>
</comment>
<dbReference type="RefSeq" id="WP_110574082.1">
    <property type="nucleotide sequence ID" value="NZ_PIPV01000004.1"/>
</dbReference>
<keyword evidence="1 4" id="KW-0560">Oxidoreductase</keyword>
<feature type="active site" evidence="4">
    <location>
        <position position="16"/>
    </location>
</feature>
<dbReference type="Gene3D" id="3.30.1060.10">
    <property type="entry name" value="Peptide methionine sulphoxide reductase MsrA"/>
    <property type="match status" value="1"/>
</dbReference>
<dbReference type="Proteomes" id="UP000287330">
    <property type="component" value="Unassembled WGS sequence"/>
</dbReference>
<dbReference type="GO" id="GO:0008113">
    <property type="term" value="F:peptide-methionine (S)-S-oxide reductase activity"/>
    <property type="evidence" value="ECO:0007669"/>
    <property type="project" value="UniProtKB-UniRule"/>
</dbReference>
<dbReference type="AlphaFoldDB" id="A0A432Y249"/>
<keyword evidence="7" id="KW-1185">Reference proteome</keyword>
<name>A0A432Y249_9GAMM</name>
<dbReference type="SUPFAM" id="SSF55068">
    <property type="entry name" value="Peptide methionine sulfoxide reductase"/>
    <property type="match status" value="1"/>
</dbReference>
<evidence type="ECO:0000256" key="4">
    <source>
        <dbReference type="HAMAP-Rule" id="MF_01401"/>
    </source>
</evidence>
<evidence type="ECO:0000313" key="6">
    <source>
        <dbReference type="EMBL" id="RUO55039.1"/>
    </source>
</evidence>
<comment type="function">
    <text evidence="4">Has an important function as a repair enzyme for proteins that have been inactivated by oxidation. Catalyzes the reversible oxidation-reduction of methionine sulfoxide in proteins to methionine.</text>
</comment>
<dbReference type="NCBIfam" id="TIGR00401">
    <property type="entry name" value="msrA"/>
    <property type="match status" value="1"/>
</dbReference>
<dbReference type="PANTHER" id="PTHR43774">
    <property type="entry name" value="PEPTIDE METHIONINE SULFOXIDE REDUCTASE"/>
    <property type="match status" value="1"/>
</dbReference>
<dbReference type="EMBL" id="PIPV01000004">
    <property type="protein sequence ID" value="RUO55039.1"/>
    <property type="molecule type" value="Genomic_DNA"/>
</dbReference>
<reference evidence="7" key="1">
    <citation type="journal article" date="2018" name="Front. Microbiol.">
        <title>Genome-Based Analysis Reveals the Taxonomy and Diversity of the Family Idiomarinaceae.</title>
        <authorList>
            <person name="Liu Y."/>
            <person name="Lai Q."/>
            <person name="Shao Z."/>
        </authorList>
    </citation>
    <scope>NUCLEOTIDE SEQUENCE [LARGE SCALE GENOMIC DNA]</scope>
    <source>
        <strain evidence="7">F23</strain>
    </source>
</reference>
<dbReference type="Pfam" id="PF01625">
    <property type="entry name" value="PMSR"/>
    <property type="match status" value="1"/>
</dbReference>
<evidence type="ECO:0000256" key="3">
    <source>
        <dbReference type="ARBA" id="ARBA00048782"/>
    </source>
</evidence>
<proteinExistence type="inferred from homology"/>